<sequence>MSLDDFMSKIADMDMTQTKGTFYISVFTKEAQILLDNV</sequence>
<dbReference type="EMBL" id="FPHF01000102">
    <property type="protein sequence ID" value="SFV67936.1"/>
    <property type="molecule type" value="Genomic_DNA"/>
</dbReference>
<organism evidence="1">
    <name type="scientific">hydrothermal vent metagenome</name>
    <dbReference type="NCBI Taxonomy" id="652676"/>
    <lineage>
        <taxon>unclassified sequences</taxon>
        <taxon>metagenomes</taxon>
        <taxon>ecological metagenomes</taxon>
    </lineage>
</organism>
<accession>A0A1W1CQ41</accession>
<name>A0A1W1CQ41_9ZZZZ</name>
<protein>
    <submittedName>
        <fullName evidence="1">Uncharacterized protein</fullName>
    </submittedName>
</protein>
<proteinExistence type="predicted"/>
<reference evidence="1" key="1">
    <citation type="submission" date="2016-10" db="EMBL/GenBank/DDBJ databases">
        <authorList>
            <person name="de Groot N.N."/>
        </authorList>
    </citation>
    <scope>NUCLEOTIDE SEQUENCE</scope>
</reference>
<evidence type="ECO:0000313" key="1">
    <source>
        <dbReference type="EMBL" id="SFV67936.1"/>
    </source>
</evidence>
<dbReference type="AlphaFoldDB" id="A0A1W1CQ41"/>
<gene>
    <name evidence="1" type="ORF">MNB_SM-4-13</name>
</gene>